<protein>
    <submittedName>
        <fullName evidence="1">Unannotated protein</fullName>
    </submittedName>
</protein>
<evidence type="ECO:0000313" key="1">
    <source>
        <dbReference type="EMBL" id="CAB4865364.1"/>
    </source>
</evidence>
<dbReference type="AlphaFoldDB" id="A0A6J7D8T9"/>
<reference evidence="1" key="1">
    <citation type="submission" date="2020-05" db="EMBL/GenBank/DDBJ databases">
        <authorList>
            <person name="Chiriac C."/>
            <person name="Salcher M."/>
            <person name="Ghai R."/>
            <person name="Kavagutti S V."/>
        </authorList>
    </citation>
    <scope>NUCLEOTIDE SEQUENCE</scope>
</reference>
<sequence length="49" mass="5408">MRTGDVVAKAVIALARSIVDPEREAGQGLELDVPLHGWRRLFESTMTQS</sequence>
<proteinExistence type="predicted"/>
<name>A0A6J7D8T9_9ZZZZ</name>
<organism evidence="1">
    <name type="scientific">freshwater metagenome</name>
    <dbReference type="NCBI Taxonomy" id="449393"/>
    <lineage>
        <taxon>unclassified sequences</taxon>
        <taxon>metagenomes</taxon>
        <taxon>ecological metagenomes</taxon>
    </lineage>
</organism>
<gene>
    <name evidence="1" type="ORF">UFOPK3417_00449</name>
</gene>
<dbReference type="EMBL" id="CAFBLR010000027">
    <property type="protein sequence ID" value="CAB4865364.1"/>
    <property type="molecule type" value="Genomic_DNA"/>
</dbReference>
<accession>A0A6J7D8T9</accession>